<dbReference type="Proteomes" id="UP000482800">
    <property type="component" value="Unassembled WGS sequence"/>
</dbReference>
<feature type="compositionally biased region" description="Low complexity" evidence="1">
    <location>
        <begin position="66"/>
        <end position="82"/>
    </location>
</feature>
<gene>
    <name evidence="2" type="ORF">Phou_037440</name>
</gene>
<feature type="region of interest" description="Disordered" evidence="1">
    <location>
        <begin position="26"/>
        <end position="82"/>
    </location>
</feature>
<evidence type="ECO:0000313" key="2">
    <source>
        <dbReference type="EMBL" id="GFJ79564.1"/>
    </source>
</evidence>
<evidence type="ECO:0000313" key="3">
    <source>
        <dbReference type="Proteomes" id="UP000482800"/>
    </source>
</evidence>
<comment type="caution">
    <text evidence="2">The sequence shown here is derived from an EMBL/GenBank/DDBJ whole genome shotgun (WGS) entry which is preliminary data.</text>
</comment>
<reference evidence="2 3" key="2">
    <citation type="submission" date="2020-03" db="EMBL/GenBank/DDBJ databases">
        <authorList>
            <person name="Ichikawa N."/>
            <person name="Kimura A."/>
            <person name="Kitahashi Y."/>
            <person name="Uohara A."/>
        </authorList>
    </citation>
    <scope>NUCLEOTIDE SEQUENCE [LARGE SCALE GENOMIC DNA]</scope>
    <source>
        <strain evidence="2 3">NBRC 108639</strain>
    </source>
</reference>
<sequence length="82" mass="8115">MSTVLTYSPAWRQLAEAWCDARDAATEVPAADPRGRAGMTPGPDTSPPAVAGPGVPQTCRGREEVGAPAAVGAGAPTSGPTA</sequence>
<dbReference type="RefSeq" id="WP_173057083.1">
    <property type="nucleotide sequence ID" value="NZ_BAABGO010000001.1"/>
</dbReference>
<accession>A0A6V8K731</accession>
<evidence type="ECO:0000256" key="1">
    <source>
        <dbReference type="SAM" id="MobiDB-lite"/>
    </source>
</evidence>
<keyword evidence="3" id="KW-1185">Reference proteome</keyword>
<organism evidence="2 3">
    <name type="scientific">Phytohabitans houttuyneae</name>
    <dbReference type="NCBI Taxonomy" id="1076126"/>
    <lineage>
        <taxon>Bacteria</taxon>
        <taxon>Bacillati</taxon>
        <taxon>Actinomycetota</taxon>
        <taxon>Actinomycetes</taxon>
        <taxon>Micromonosporales</taxon>
        <taxon>Micromonosporaceae</taxon>
    </lineage>
</organism>
<dbReference type="AlphaFoldDB" id="A0A6V8K731"/>
<name>A0A6V8K731_9ACTN</name>
<protein>
    <submittedName>
        <fullName evidence="2">Uncharacterized protein</fullName>
    </submittedName>
</protein>
<proteinExistence type="predicted"/>
<reference evidence="2 3" key="1">
    <citation type="submission" date="2020-03" db="EMBL/GenBank/DDBJ databases">
        <title>Whole genome shotgun sequence of Phytohabitans houttuyneae NBRC 108639.</title>
        <authorList>
            <person name="Komaki H."/>
            <person name="Tamura T."/>
        </authorList>
    </citation>
    <scope>NUCLEOTIDE SEQUENCE [LARGE SCALE GENOMIC DNA]</scope>
    <source>
        <strain evidence="2 3">NBRC 108639</strain>
    </source>
</reference>
<dbReference type="EMBL" id="BLPF01000001">
    <property type="protein sequence ID" value="GFJ79564.1"/>
    <property type="molecule type" value="Genomic_DNA"/>
</dbReference>